<accession>A0A1I8ML90</accession>
<name>A0A1I8ML90_MUSDO</name>
<proteinExistence type="predicted"/>
<dbReference type="VEuPathDB" id="VectorBase:MDOA006115"/>
<dbReference type="InterPro" id="IPR036058">
    <property type="entry name" value="Kazal_dom_sf"/>
</dbReference>
<gene>
    <name evidence="3" type="primary">101890387</name>
</gene>
<dbReference type="InterPro" id="IPR002350">
    <property type="entry name" value="Kazal_dom"/>
</dbReference>
<sequence length="238" mass="26623">MEKRSPGEGWEIHDNYVEHDYGWHPDFYHVGNFPDSSSSEEDTSEESSEENSSEEFFAKETVISEVLSHPHIKDEVTVPHITTLPPPITTDTRKSNKNMTTADKRLKRQVVTNTPVILTSAMNSMTTGVPSTTAMALEAKVTTAKTPVSTTTTTTTTTTTGKAVHPLLRSKIDPCDLLCTKFELEPICATNGICIHEFPNQCIMDGYNCKHPKEKFTATKDDRCLMHWLEQCKDSDLI</sequence>
<dbReference type="Gene3D" id="3.30.60.30">
    <property type="match status" value="1"/>
</dbReference>
<dbReference type="eggNOG" id="ENOG502S72V">
    <property type="taxonomic scope" value="Eukaryota"/>
</dbReference>
<dbReference type="AlphaFoldDB" id="A0A1I8ML90"/>
<feature type="region of interest" description="Disordered" evidence="1">
    <location>
        <begin position="28"/>
        <end position="56"/>
    </location>
</feature>
<dbReference type="Pfam" id="PF07648">
    <property type="entry name" value="Kazal_2"/>
    <property type="match status" value="1"/>
</dbReference>
<protein>
    <recommendedName>
        <fullName evidence="2">Kazal-like domain-containing protein</fullName>
    </recommendedName>
</protein>
<feature type="compositionally biased region" description="Acidic residues" evidence="1">
    <location>
        <begin position="38"/>
        <end position="53"/>
    </location>
</feature>
<dbReference type="SUPFAM" id="SSF100895">
    <property type="entry name" value="Kazal-type serine protease inhibitors"/>
    <property type="match status" value="1"/>
</dbReference>
<reference evidence="3" key="1">
    <citation type="submission" date="2020-05" db="UniProtKB">
        <authorList>
            <consortium name="EnsemblMetazoa"/>
        </authorList>
    </citation>
    <scope>IDENTIFICATION</scope>
    <source>
        <strain evidence="3">Aabys</strain>
    </source>
</reference>
<feature type="domain" description="Kazal-like" evidence="2">
    <location>
        <begin position="169"/>
        <end position="226"/>
    </location>
</feature>
<evidence type="ECO:0000259" key="2">
    <source>
        <dbReference type="PROSITE" id="PS51465"/>
    </source>
</evidence>
<dbReference type="VEuPathDB" id="VectorBase:MDOMA2_020740"/>
<evidence type="ECO:0000313" key="3">
    <source>
        <dbReference type="EnsemblMetazoa" id="MDOA006115-PB"/>
    </source>
</evidence>
<evidence type="ECO:0000256" key="1">
    <source>
        <dbReference type="SAM" id="MobiDB-lite"/>
    </source>
</evidence>
<dbReference type="PROSITE" id="PS51465">
    <property type="entry name" value="KAZAL_2"/>
    <property type="match status" value="1"/>
</dbReference>
<dbReference type="EnsemblMetazoa" id="MDOA006115-RB">
    <property type="protein sequence ID" value="MDOA006115-PB"/>
    <property type="gene ID" value="MDOA006115"/>
</dbReference>
<organism evidence="3">
    <name type="scientific">Musca domestica</name>
    <name type="common">House fly</name>
    <dbReference type="NCBI Taxonomy" id="7370"/>
    <lineage>
        <taxon>Eukaryota</taxon>
        <taxon>Metazoa</taxon>
        <taxon>Ecdysozoa</taxon>
        <taxon>Arthropoda</taxon>
        <taxon>Hexapoda</taxon>
        <taxon>Insecta</taxon>
        <taxon>Pterygota</taxon>
        <taxon>Neoptera</taxon>
        <taxon>Endopterygota</taxon>
        <taxon>Diptera</taxon>
        <taxon>Brachycera</taxon>
        <taxon>Muscomorpha</taxon>
        <taxon>Muscoidea</taxon>
        <taxon>Muscidae</taxon>
        <taxon>Musca</taxon>
    </lineage>
</organism>